<reference evidence="13" key="2">
    <citation type="submission" date="2025-09" db="UniProtKB">
        <authorList>
            <consortium name="Ensembl"/>
        </authorList>
    </citation>
    <scope>IDENTIFICATION</scope>
</reference>
<dbReference type="GO" id="GO:0005743">
    <property type="term" value="C:mitochondrial inner membrane"/>
    <property type="evidence" value="ECO:0007669"/>
    <property type="project" value="UniProtKB-SubCell"/>
</dbReference>
<dbReference type="PRINTS" id="PR02042">
    <property type="entry name" value="CCSMST1"/>
</dbReference>
<evidence type="ECO:0000256" key="5">
    <source>
        <dbReference type="ARBA" id="ARBA00022729"/>
    </source>
</evidence>
<proteinExistence type="inferred from homology"/>
<evidence type="ECO:0000256" key="7">
    <source>
        <dbReference type="ARBA" id="ARBA00022982"/>
    </source>
</evidence>
<keyword evidence="6" id="KW-0999">Mitochondrion inner membrane</keyword>
<evidence type="ECO:0000313" key="13">
    <source>
        <dbReference type="Ensembl" id="ENSANIP00000013381.1"/>
    </source>
</evidence>
<reference evidence="13" key="1">
    <citation type="submission" date="2025-08" db="UniProtKB">
        <authorList>
            <consortium name="Ensembl"/>
        </authorList>
    </citation>
    <scope>IDENTIFICATION</scope>
</reference>
<keyword evidence="10" id="KW-0472">Membrane</keyword>
<keyword evidence="7" id="KW-0249">Electron transport</keyword>
<keyword evidence="5" id="KW-0732">Signal</keyword>
<dbReference type="Proteomes" id="UP000694541">
    <property type="component" value="Unplaced"/>
</dbReference>
<sequence length="136" mass="14298">TVGVAEAGDAASSRPLGELAGRARRSLPLPGPRRWLARRGGPAGADPEGAGAIPFSASKASPRVWSVSRSMGSDHERPWAKVLPLSLLCAGLLLWCVFREKTEIDERLEAVFSGRIADSSGAAQTSNAPLQPRKDG</sequence>
<evidence type="ECO:0000256" key="3">
    <source>
        <dbReference type="ARBA" id="ARBA00022660"/>
    </source>
</evidence>
<protein>
    <recommendedName>
        <fullName evidence="15">Protein CCSMST1</fullName>
    </recommendedName>
</protein>
<comment type="similarity">
    <text evidence="11">Belongs to the UQCC4 family.</text>
</comment>
<evidence type="ECO:0000256" key="1">
    <source>
        <dbReference type="ARBA" id="ARBA00004434"/>
    </source>
</evidence>
<dbReference type="Ensembl" id="ENSANIT00000013855.1">
    <property type="protein sequence ID" value="ENSANIP00000013381.1"/>
    <property type="gene ID" value="ENSANIG00000009084.1"/>
</dbReference>
<feature type="region of interest" description="Disordered" evidence="12">
    <location>
        <begin position="1"/>
        <end position="55"/>
    </location>
</feature>
<dbReference type="InterPro" id="IPR029160">
    <property type="entry name" value="UQCC4"/>
</dbReference>
<keyword evidence="8" id="KW-1133">Transmembrane helix</keyword>
<feature type="compositionally biased region" description="Low complexity" evidence="12">
    <location>
        <begin position="38"/>
        <end position="52"/>
    </location>
</feature>
<organism evidence="13 14">
    <name type="scientific">Accipiter nisus</name>
    <name type="common">Eurasian sparrowhawk</name>
    <dbReference type="NCBI Taxonomy" id="211598"/>
    <lineage>
        <taxon>Eukaryota</taxon>
        <taxon>Metazoa</taxon>
        <taxon>Chordata</taxon>
        <taxon>Craniata</taxon>
        <taxon>Vertebrata</taxon>
        <taxon>Euteleostomi</taxon>
        <taxon>Archelosauria</taxon>
        <taxon>Archosauria</taxon>
        <taxon>Dinosauria</taxon>
        <taxon>Saurischia</taxon>
        <taxon>Theropoda</taxon>
        <taxon>Coelurosauria</taxon>
        <taxon>Aves</taxon>
        <taxon>Neognathae</taxon>
        <taxon>Neoaves</taxon>
        <taxon>Telluraves</taxon>
        <taxon>Accipitrimorphae</taxon>
        <taxon>Accipitriformes</taxon>
        <taxon>Accipitridae</taxon>
        <taxon>Accipitrinae</taxon>
        <taxon>Accipiter</taxon>
    </lineage>
</organism>
<dbReference type="Pfam" id="PF15013">
    <property type="entry name" value="CCSMST1"/>
    <property type="match status" value="1"/>
</dbReference>
<dbReference type="PANTHER" id="PTHR35268">
    <property type="entry name" value="PROTEIN CCSMST1"/>
    <property type="match status" value="1"/>
</dbReference>
<name>A0A8B9RW54_9AVES</name>
<evidence type="ECO:0008006" key="15">
    <source>
        <dbReference type="Google" id="ProtNLM"/>
    </source>
</evidence>
<evidence type="ECO:0000256" key="10">
    <source>
        <dbReference type="ARBA" id="ARBA00023136"/>
    </source>
</evidence>
<evidence type="ECO:0000256" key="9">
    <source>
        <dbReference type="ARBA" id="ARBA00023128"/>
    </source>
</evidence>
<keyword evidence="14" id="KW-1185">Reference proteome</keyword>
<comment type="subcellular location">
    <subcellularLocation>
        <location evidence="1">Mitochondrion inner membrane</location>
        <topology evidence="1">Single-pass membrane protein</topology>
    </subcellularLocation>
</comment>
<keyword evidence="3" id="KW-0679">Respiratory chain</keyword>
<keyword evidence="2" id="KW-0813">Transport</keyword>
<evidence type="ECO:0000256" key="11">
    <source>
        <dbReference type="ARBA" id="ARBA00034713"/>
    </source>
</evidence>
<keyword evidence="4" id="KW-0812">Transmembrane</keyword>
<evidence type="ECO:0000256" key="4">
    <source>
        <dbReference type="ARBA" id="ARBA00022692"/>
    </source>
</evidence>
<evidence type="ECO:0000256" key="8">
    <source>
        <dbReference type="ARBA" id="ARBA00022989"/>
    </source>
</evidence>
<keyword evidence="9" id="KW-0496">Mitochondrion</keyword>
<dbReference type="PANTHER" id="PTHR35268:SF1">
    <property type="entry name" value="UBIQUINOL-CYTOCHROME-C REDUCTASE COMPLEX ASSEMBLY FACTOR 4"/>
    <property type="match status" value="1"/>
</dbReference>
<accession>A0A8B9RW54</accession>
<evidence type="ECO:0000256" key="2">
    <source>
        <dbReference type="ARBA" id="ARBA00022448"/>
    </source>
</evidence>
<evidence type="ECO:0000313" key="14">
    <source>
        <dbReference type="Proteomes" id="UP000694541"/>
    </source>
</evidence>
<dbReference type="AlphaFoldDB" id="A0A8B9RW54"/>
<evidence type="ECO:0000256" key="6">
    <source>
        <dbReference type="ARBA" id="ARBA00022792"/>
    </source>
</evidence>
<evidence type="ECO:0000256" key="12">
    <source>
        <dbReference type="SAM" id="MobiDB-lite"/>
    </source>
</evidence>
<dbReference type="InterPro" id="IPR023248">
    <property type="entry name" value="UQCC4_vert"/>
</dbReference>